<dbReference type="STRING" id="742152.A0A2H3K7T0"/>
<proteinExistence type="predicted"/>
<reference evidence="1 2" key="1">
    <citation type="journal article" date="2012" name="Science">
        <title>The Paleozoic origin of enzymatic lignin decomposition reconstructed from 31 fungal genomes.</title>
        <authorList>
            <person name="Floudas D."/>
            <person name="Binder M."/>
            <person name="Riley R."/>
            <person name="Barry K."/>
            <person name="Blanchette R.A."/>
            <person name="Henrissat B."/>
            <person name="Martinez A.T."/>
            <person name="Otillar R."/>
            <person name="Spatafora J.W."/>
            <person name="Yadav J.S."/>
            <person name="Aerts A."/>
            <person name="Benoit I."/>
            <person name="Boyd A."/>
            <person name="Carlson A."/>
            <person name="Copeland A."/>
            <person name="Coutinho P.M."/>
            <person name="de Vries R.P."/>
            <person name="Ferreira P."/>
            <person name="Findley K."/>
            <person name="Foster B."/>
            <person name="Gaskell J."/>
            <person name="Glotzer D."/>
            <person name="Gorecki P."/>
            <person name="Heitman J."/>
            <person name="Hesse C."/>
            <person name="Hori C."/>
            <person name="Igarashi K."/>
            <person name="Jurgens J.A."/>
            <person name="Kallen N."/>
            <person name="Kersten P."/>
            <person name="Kohler A."/>
            <person name="Kuees U."/>
            <person name="Kumar T.K.A."/>
            <person name="Kuo A."/>
            <person name="LaButti K."/>
            <person name="Larrondo L.F."/>
            <person name="Lindquist E."/>
            <person name="Ling A."/>
            <person name="Lombard V."/>
            <person name="Lucas S."/>
            <person name="Lundell T."/>
            <person name="Martin R."/>
            <person name="McLaughlin D.J."/>
            <person name="Morgenstern I."/>
            <person name="Morin E."/>
            <person name="Murat C."/>
            <person name="Nagy L.G."/>
            <person name="Nolan M."/>
            <person name="Ohm R.A."/>
            <person name="Patyshakuliyeva A."/>
            <person name="Rokas A."/>
            <person name="Ruiz-Duenas F.J."/>
            <person name="Sabat G."/>
            <person name="Salamov A."/>
            <person name="Samejima M."/>
            <person name="Schmutz J."/>
            <person name="Slot J.C."/>
            <person name="St John F."/>
            <person name="Stenlid J."/>
            <person name="Sun H."/>
            <person name="Sun S."/>
            <person name="Syed K."/>
            <person name="Tsang A."/>
            <person name="Wiebenga A."/>
            <person name="Young D."/>
            <person name="Pisabarro A."/>
            <person name="Eastwood D.C."/>
            <person name="Martin F."/>
            <person name="Cullen D."/>
            <person name="Grigoriev I.V."/>
            <person name="Hibbett D.S."/>
        </authorList>
    </citation>
    <scope>NUCLEOTIDE SEQUENCE [LARGE SCALE GENOMIC DNA]</scope>
    <source>
        <strain evidence="1 2">MD-104</strain>
    </source>
</reference>
<gene>
    <name evidence="1" type="ORF">WOLCODRAFT_139037</name>
</gene>
<sequence length="273" mass="31719">MPERGPKPSYQGENGFVDPLRLRVQGQVQLPNLHAKPSSTDEAEVGRHSRQVHDAVERRRFAEDVLRLKGSYFLGVAAAQEMEKRKDTAASIKESIVDLKTKHSEELQTLYDWQAEDYLEEMQQRCFSKDDSIASPEIDSLYSKLHKSRTELVETFDDNVSMFRYGHHRALSGLMKHHAALVKGEEKQRRERDKQFPADIAAYRAITNKDVQLRIARFLTADSIARDRMQDEFGWVWRQVQSLVDEYNRNSDFKTEIQGLIRGVEARDPRRRT</sequence>
<accession>A0A2H3K7T0</accession>
<dbReference type="OrthoDB" id="3058840at2759"/>
<evidence type="ECO:0000313" key="2">
    <source>
        <dbReference type="Proteomes" id="UP000218811"/>
    </source>
</evidence>
<name>A0A2H3K7T0_WOLCO</name>
<dbReference type="OMA" id="YGWAWRQ"/>
<dbReference type="EMBL" id="KB468157">
    <property type="protein sequence ID" value="PCH44497.1"/>
    <property type="molecule type" value="Genomic_DNA"/>
</dbReference>
<keyword evidence="2" id="KW-1185">Reference proteome</keyword>
<dbReference type="Proteomes" id="UP000218811">
    <property type="component" value="Unassembled WGS sequence"/>
</dbReference>
<dbReference type="AlphaFoldDB" id="A0A2H3K7T0"/>
<protein>
    <submittedName>
        <fullName evidence="1">Uncharacterized protein</fullName>
    </submittedName>
</protein>
<organism evidence="1 2">
    <name type="scientific">Wolfiporia cocos (strain MD-104)</name>
    <name type="common">Brown rot fungus</name>
    <dbReference type="NCBI Taxonomy" id="742152"/>
    <lineage>
        <taxon>Eukaryota</taxon>
        <taxon>Fungi</taxon>
        <taxon>Dikarya</taxon>
        <taxon>Basidiomycota</taxon>
        <taxon>Agaricomycotina</taxon>
        <taxon>Agaricomycetes</taxon>
        <taxon>Polyporales</taxon>
        <taxon>Phaeolaceae</taxon>
        <taxon>Wolfiporia</taxon>
    </lineage>
</organism>
<evidence type="ECO:0000313" key="1">
    <source>
        <dbReference type="EMBL" id="PCH44497.1"/>
    </source>
</evidence>